<organism evidence="2 3">
    <name type="scientific">Trichostrongylus colubriformis</name>
    <name type="common">Black scour worm</name>
    <dbReference type="NCBI Taxonomy" id="6319"/>
    <lineage>
        <taxon>Eukaryota</taxon>
        <taxon>Metazoa</taxon>
        <taxon>Ecdysozoa</taxon>
        <taxon>Nematoda</taxon>
        <taxon>Chromadorea</taxon>
        <taxon>Rhabditida</taxon>
        <taxon>Rhabditina</taxon>
        <taxon>Rhabditomorpha</taxon>
        <taxon>Strongyloidea</taxon>
        <taxon>Trichostrongylidae</taxon>
        <taxon>Trichostrongylus</taxon>
    </lineage>
</organism>
<evidence type="ECO:0000313" key="3">
    <source>
        <dbReference type="Proteomes" id="UP001331761"/>
    </source>
</evidence>
<dbReference type="Proteomes" id="UP001331761">
    <property type="component" value="Unassembled WGS sequence"/>
</dbReference>
<comment type="caution">
    <text evidence="2">The sequence shown here is derived from an EMBL/GenBank/DDBJ whole genome shotgun (WGS) entry which is preliminary data.</text>
</comment>
<feature type="compositionally biased region" description="Basic and acidic residues" evidence="1">
    <location>
        <begin position="1"/>
        <end position="16"/>
    </location>
</feature>
<feature type="region of interest" description="Disordered" evidence="1">
    <location>
        <begin position="1"/>
        <end position="47"/>
    </location>
</feature>
<evidence type="ECO:0000313" key="2">
    <source>
        <dbReference type="EMBL" id="KAK5980291.1"/>
    </source>
</evidence>
<proteinExistence type="predicted"/>
<dbReference type="EMBL" id="WIXE01007599">
    <property type="protein sequence ID" value="KAK5980291.1"/>
    <property type="molecule type" value="Genomic_DNA"/>
</dbReference>
<reference evidence="2 3" key="1">
    <citation type="submission" date="2019-10" db="EMBL/GenBank/DDBJ databases">
        <title>Assembly and Annotation for the nematode Trichostrongylus colubriformis.</title>
        <authorList>
            <person name="Martin J."/>
        </authorList>
    </citation>
    <scope>NUCLEOTIDE SEQUENCE [LARGE SCALE GENOMIC DNA]</scope>
    <source>
        <strain evidence="2">G859</strain>
        <tissue evidence="2">Whole worm</tissue>
    </source>
</reference>
<dbReference type="AlphaFoldDB" id="A0AAN8FJS8"/>
<feature type="compositionally biased region" description="Acidic residues" evidence="1">
    <location>
        <begin position="33"/>
        <end position="47"/>
    </location>
</feature>
<gene>
    <name evidence="2" type="ORF">GCK32_003339</name>
</gene>
<sequence>MKESIEAMGESLRKMSEAAARAPDIKPDSLEGQMEEDQGGVEDTDDRVEEDLLDFGEEYDYCDSNSEVRKECVPTDKVAHKQYSYPEKQRKMEVGRRRSLIKAFLAGKSDVPDF</sequence>
<protein>
    <submittedName>
        <fullName evidence="2">Uncharacterized protein</fullName>
    </submittedName>
</protein>
<evidence type="ECO:0000256" key="1">
    <source>
        <dbReference type="SAM" id="MobiDB-lite"/>
    </source>
</evidence>
<name>A0AAN8FJS8_TRICO</name>
<keyword evidence="3" id="KW-1185">Reference proteome</keyword>
<accession>A0AAN8FJS8</accession>